<sequence>MASSSMPRVSHMQDQRSLTRTCSSRMASLCCRVSYSRTIGIKERSDAVAQDDIRRPGISFLLQHSSDQCSHLPSSPISRSFIAPKDLPLDQSINQSIIMKASTIFSTLALAVAALASPVVEERAATTTSSTAAATPTNYGNYGKYGTYGNYGKYSRSAEAEADIEALLELASAIKAKREADI</sequence>
<reference evidence="2" key="2">
    <citation type="submission" date="2020-04" db="EMBL/GenBank/DDBJ databases">
        <authorList>
            <consortium name="NCBI Genome Project"/>
        </authorList>
    </citation>
    <scope>NUCLEOTIDE SEQUENCE</scope>
    <source>
        <strain evidence="2">CBS 342.82</strain>
    </source>
</reference>
<evidence type="ECO:0000313" key="1">
    <source>
        <dbReference type="Proteomes" id="UP000504637"/>
    </source>
</evidence>
<protein>
    <submittedName>
        <fullName evidence="2">Uncharacterized protein</fullName>
    </submittedName>
</protein>
<organism evidence="2">
    <name type="scientific">Dissoconium aciculare CBS 342.82</name>
    <dbReference type="NCBI Taxonomy" id="1314786"/>
    <lineage>
        <taxon>Eukaryota</taxon>
        <taxon>Fungi</taxon>
        <taxon>Dikarya</taxon>
        <taxon>Ascomycota</taxon>
        <taxon>Pezizomycotina</taxon>
        <taxon>Dothideomycetes</taxon>
        <taxon>Dothideomycetidae</taxon>
        <taxon>Mycosphaerellales</taxon>
        <taxon>Dissoconiaceae</taxon>
        <taxon>Dissoconium</taxon>
    </lineage>
</organism>
<proteinExistence type="predicted"/>
<reference evidence="2" key="3">
    <citation type="submission" date="2025-08" db="UniProtKB">
        <authorList>
            <consortium name="RefSeq"/>
        </authorList>
    </citation>
    <scope>IDENTIFICATION</scope>
    <source>
        <strain evidence="2">CBS 342.82</strain>
    </source>
</reference>
<evidence type="ECO:0000313" key="2">
    <source>
        <dbReference type="RefSeq" id="XP_033456176.1"/>
    </source>
</evidence>
<dbReference type="Proteomes" id="UP000504637">
    <property type="component" value="Unplaced"/>
</dbReference>
<gene>
    <name evidence="2" type="ORF">K489DRAFT_384043</name>
</gene>
<keyword evidence="1" id="KW-1185">Reference proteome</keyword>
<dbReference type="AlphaFoldDB" id="A0A6J3LTM5"/>
<accession>A0A6J3LTM5</accession>
<dbReference type="RefSeq" id="XP_033456176.1">
    <property type="nucleotide sequence ID" value="XM_033605763.1"/>
</dbReference>
<dbReference type="GeneID" id="54363563"/>
<name>A0A6J3LTM5_9PEZI</name>
<reference evidence="2" key="1">
    <citation type="submission" date="2020-01" db="EMBL/GenBank/DDBJ databases">
        <authorList>
            <consortium name="DOE Joint Genome Institute"/>
            <person name="Haridas S."/>
            <person name="Albert R."/>
            <person name="Binder M."/>
            <person name="Bloem J."/>
            <person name="Labutti K."/>
            <person name="Salamov A."/>
            <person name="Andreopoulos B."/>
            <person name="Baker S.E."/>
            <person name="Barry K."/>
            <person name="Bills G."/>
            <person name="Bluhm B.H."/>
            <person name="Cannon C."/>
            <person name="Castanera R."/>
            <person name="Culley D.E."/>
            <person name="Daum C."/>
            <person name="Ezra D."/>
            <person name="Gonzalez J.B."/>
            <person name="Henrissat B."/>
            <person name="Kuo A."/>
            <person name="Liang C."/>
            <person name="Lipzen A."/>
            <person name="Lutzoni F."/>
            <person name="Magnuson J."/>
            <person name="Mondo S."/>
            <person name="Nolan M."/>
            <person name="Ohm R."/>
            <person name="Pangilinan J."/>
            <person name="Park H.-J."/>
            <person name="Ramirez L."/>
            <person name="Alfaro M."/>
            <person name="Sun H."/>
            <person name="Tritt A."/>
            <person name="Yoshinaga Y."/>
            <person name="Zwiers L.-H."/>
            <person name="Turgeon B.G."/>
            <person name="Goodwin S.B."/>
            <person name="Spatafora J.W."/>
            <person name="Crous P.W."/>
            <person name="Grigoriev I.V."/>
        </authorList>
    </citation>
    <scope>NUCLEOTIDE SEQUENCE</scope>
    <source>
        <strain evidence="2">CBS 342.82</strain>
    </source>
</reference>